<protein>
    <submittedName>
        <fullName evidence="11">Proton-conducting transporter membrane subunit</fullName>
    </submittedName>
</protein>
<evidence type="ECO:0000313" key="11">
    <source>
        <dbReference type="EMBL" id="MDV6373285.1"/>
    </source>
</evidence>
<feature type="transmembrane region" description="Helical" evidence="9">
    <location>
        <begin position="411"/>
        <end position="432"/>
    </location>
</feature>
<evidence type="ECO:0000256" key="9">
    <source>
        <dbReference type="SAM" id="Phobius"/>
    </source>
</evidence>
<accession>A0ABU4DLH6</accession>
<dbReference type="PANTHER" id="PTHR42703">
    <property type="entry name" value="NADH DEHYDROGENASE"/>
    <property type="match status" value="1"/>
</dbReference>
<feature type="transmembrane region" description="Helical" evidence="9">
    <location>
        <begin position="367"/>
        <end position="391"/>
    </location>
</feature>
<evidence type="ECO:0000256" key="3">
    <source>
        <dbReference type="ARBA" id="ARBA00022475"/>
    </source>
</evidence>
<feature type="transmembrane region" description="Helical" evidence="9">
    <location>
        <begin position="280"/>
        <end position="299"/>
    </location>
</feature>
<name>A0ABU4DLH6_9DEIO</name>
<evidence type="ECO:0000313" key="12">
    <source>
        <dbReference type="Proteomes" id="UP001276150"/>
    </source>
</evidence>
<feature type="transmembrane region" description="Helical" evidence="9">
    <location>
        <begin position="116"/>
        <end position="133"/>
    </location>
</feature>
<keyword evidence="3" id="KW-1003">Cell membrane</keyword>
<dbReference type="EMBL" id="JAPMIV010000002">
    <property type="protein sequence ID" value="MDV6373285.1"/>
    <property type="molecule type" value="Genomic_DNA"/>
</dbReference>
<keyword evidence="6 9" id="KW-0472">Membrane</keyword>
<evidence type="ECO:0000256" key="8">
    <source>
        <dbReference type="SAM" id="MobiDB-lite"/>
    </source>
</evidence>
<dbReference type="InterPro" id="IPR003918">
    <property type="entry name" value="NADH_UbQ_OxRdtase"/>
</dbReference>
<feature type="transmembrane region" description="Helical" evidence="9">
    <location>
        <begin position="12"/>
        <end position="31"/>
    </location>
</feature>
<reference evidence="11 12" key="1">
    <citation type="submission" date="2022-11" db="EMBL/GenBank/DDBJ databases">
        <title>Deinococcus ZS9-10, Low Temperature and Draught-tolerating, UV-resistant Bacteria from Continental Antarctica.</title>
        <authorList>
            <person name="Cheng L."/>
        </authorList>
    </citation>
    <scope>NUCLEOTIDE SEQUENCE [LARGE SCALE GENOMIC DNA]</scope>
    <source>
        <strain evidence="11 12">ZS9-10</strain>
    </source>
</reference>
<keyword evidence="5 9" id="KW-1133">Transmembrane helix</keyword>
<dbReference type="Pfam" id="PF00361">
    <property type="entry name" value="Proton_antipo_M"/>
    <property type="match status" value="1"/>
</dbReference>
<feature type="transmembrane region" description="Helical" evidence="9">
    <location>
        <begin position="336"/>
        <end position="355"/>
    </location>
</feature>
<feature type="region of interest" description="Disordered" evidence="8">
    <location>
        <begin position="501"/>
        <end position="533"/>
    </location>
</feature>
<feature type="domain" description="NADH:quinone oxidoreductase/Mrp antiporter transmembrane" evidence="10">
    <location>
        <begin position="134"/>
        <end position="422"/>
    </location>
</feature>
<feature type="transmembrane region" description="Helical" evidence="9">
    <location>
        <begin position="139"/>
        <end position="157"/>
    </location>
</feature>
<feature type="compositionally biased region" description="Polar residues" evidence="8">
    <location>
        <begin position="522"/>
        <end position="533"/>
    </location>
</feature>
<comment type="caution">
    <text evidence="11">The sequence shown here is derived from an EMBL/GenBank/DDBJ whole genome shotgun (WGS) entry which is preliminary data.</text>
</comment>
<evidence type="ECO:0000259" key="10">
    <source>
        <dbReference type="Pfam" id="PF00361"/>
    </source>
</evidence>
<proteinExistence type="inferred from homology"/>
<evidence type="ECO:0000256" key="7">
    <source>
        <dbReference type="RuleBase" id="RU000320"/>
    </source>
</evidence>
<feature type="transmembrane region" description="Helical" evidence="9">
    <location>
        <begin position="460"/>
        <end position="481"/>
    </location>
</feature>
<feature type="transmembrane region" description="Helical" evidence="9">
    <location>
        <begin position="211"/>
        <end position="236"/>
    </location>
</feature>
<gene>
    <name evidence="11" type="ORF">ORD21_01570</name>
</gene>
<evidence type="ECO:0000256" key="4">
    <source>
        <dbReference type="ARBA" id="ARBA00022692"/>
    </source>
</evidence>
<feature type="transmembrane region" description="Helical" evidence="9">
    <location>
        <begin position="306"/>
        <end position="324"/>
    </location>
</feature>
<organism evidence="11 12">
    <name type="scientific">Deinococcus arenicola</name>
    <dbReference type="NCBI Taxonomy" id="2994950"/>
    <lineage>
        <taxon>Bacteria</taxon>
        <taxon>Thermotogati</taxon>
        <taxon>Deinococcota</taxon>
        <taxon>Deinococci</taxon>
        <taxon>Deinococcales</taxon>
        <taxon>Deinococcaceae</taxon>
        <taxon>Deinococcus</taxon>
    </lineage>
</organism>
<comment type="similarity">
    <text evidence="2">Belongs to the CPA3 antiporters (TC 2.A.63) subunit D family.</text>
</comment>
<keyword evidence="12" id="KW-1185">Reference proteome</keyword>
<dbReference type="InterPro" id="IPR050586">
    <property type="entry name" value="CPA3_Na-H_Antiporter_D"/>
</dbReference>
<keyword evidence="4 7" id="KW-0812">Transmembrane</keyword>
<feature type="transmembrane region" description="Helical" evidence="9">
    <location>
        <begin position="248"/>
        <end position="268"/>
    </location>
</feature>
<evidence type="ECO:0000256" key="2">
    <source>
        <dbReference type="ARBA" id="ARBA00005346"/>
    </source>
</evidence>
<feature type="transmembrane region" description="Helical" evidence="9">
    <location>
        <begin position="84"/>
        <end position="104"/>
    </location>
</feature>
<evidence type="ECO:0000256" key="5">
    <source>
        <dbReference type="ARBA" id="ARBA00022989"/>
    </source>
</evidence>
<dbReference type="PRINTS" id="PR01437">
    <property type="entry name" value="NUOXDRDTASE4"/>
</dbReference>
<sequence>MNTEINEVITSALPLAPILTPLGLGVLLLLPMRRQWRVALALASALLTLTFALLLMNATVGGVLVSELGGWKAPYGIVIAADRLGAFMSTLSAICGVFTVWLMAAQPDPVREEYHSFALTSFLFGGVQLSFLTGDLFNLFVAFEVMLVASYALAVLGSTREQLREGFRYIVMNLSASALLVVACGLAYGTLGTLNFAHLAQRSAALGPNTTVTAVGVLLLIVFAAKGALFPLGFWLPGTYPAVPHATGAFFAAVLTKVGLYALIRVFTTVFNQDPQLPNTLLLVLGAVTMLYGALGALSQREWRRILSFTVVGSVGYLAFGLGLDSPDALRASLAYLAVSVIVTLAMFLIAAVAERASGTRLVRARGFIEFLPLLAACFLLCALTVAGLPPSAGFVAKFDLIRAGLEGGTGLAYLATASALISSLITLYALLRVWSGFFWGRHPRDEPVRRLSWPERLPAYLASALVVALALFAGPLLGYARATADDLQSTRYVVGVMGDQPLDLPARPKGDEVQEKDDAPNTENIQKPQDSP</sequence>
<dbReference type="PANTHER" id="PTHR42703:SF1">
    <property type="entry name" value="NA(+)_H(+) ANTIPORTER SUBUNIT D1"/>
    <property type="match status" value="1"/>
</dbReference>
<dbReference type="RefSeq" id="WP_317638590.1">
    <property type="nucleotide sequence ID" value="NZ_JAPMIV010000002.1"/>
</dbReference>
<evidence type="ECO:0000256" key="1">
    <source>
        <dbReference type="ARBA" id="ARBA00004651"/>
    </source>
</evidence>
<feature type="transmembrane region" description="Helical" evidence="9">
    <location>
        <begin position="38"/>
        <end position="64"/>
    </location>
</feature>
<feature type="compositionally biased region" description="Basic and acidic residues" evidence="8">
    <location>
        <begin position="507"/>
        <end position="520"/>
    </location>
</feature>
<feature type="transmembrane region" description="Helical" evidence="9">
    <location>
        <begin position="169"/>
        <end position="191"/>
    </location>
</feature>
<comment type="subcellular location">
    <subcellularLocation>
        <location evidence="1">Cell membrane</location>
        <topology evidence="1">Multi-pass membrane protein</topology>
    </subcellularLocation>
    <subcellularLocation>
        <location evidence="7">Membrane</location>
        <topology evidence="7">Multi-pass membrane protein</topology>
    </subcellularLocation>
</comment>
<evidence type="ECO:0000256" key="6">
    <source>
        <dbReference type="ARBA" id="ARBA00023136"/>
    </source>
</evidence>
<dbReference type="InterPro" id="IPR001750">
    <property type="entry name" value="ND/Mrp_TM"/>
</dbReference>
<dbReference type="Proteomes" id="UP001276150">
    <property type="component" value="Unassembled WGS sequence"/>
</dbReference>